<dbReference type="InterPro" id="IPR020946">
    <property type="entry name" value="Flavin_mOase-like"/>
</dbReference>
<keyword evidence="6" id="KW-0560">Oxidoreductase</keyword>
<reference evidence="8 9" key="1">
    <citation type="submission" date="2013-03" db="EMBL/GenBank/DDBJ databases">
        <title>The Genome Sequence of Capronia epimyces CBS 606.96.</title>
        <authorList>
            <consortium name="The Broad Institute Genomics Platform"/>
            <person name="Cuomo C."/>
            <person name="de Hoog S."/>
            <person name="Gorbushina A."/>
            <person name="Walker B."/>
            <person name="Young S.K."/>
            <person name="Zeng Q."/>
            <person name="Gargeya S."/>
            <person name="Fitzgerald M."/>
            <person name="Haas B."/>
            <person name="Abouelleil A."/>
            <person name="Allen A.W."/>
            <person name="Alvarado L."/>
            <person name="Arachchi H.M."/>
            <person name="Berlin A.M."/>
            <person name="Chapman S.B."/>
            <person name="Gainer-Dewar J."/>
            <person name="Goldberg J."/>
            <person name="Griggs A."/>
            <person name="Gujja S."/>
            <person name="Hansen M."/>
            <person name="Howarth C."/>
            <person name="Imamovic A."/>
            <person name="Ireland A."/>
            <person name="Larimer J."/>
            <person name="McCowan C."/>
            <person name="Murphy C."/>
            <person name="Pearson M."/>
            <person name="Poon T.W."/>
            <person name="Priest M."/>
            <person name="Roberts A."/>
            <person name="Saif S."/>
            <person name="Shea T."/>
            <person name="Sisk P."/>
            <person name="Sykes S."/>
            <person name="Wortman J."/>
            <person name="Nusbaum C."/>
            <person name="Birren B."/>
        </authorList>
    </citation>
    <scope>NUCLEOTIDE SEQUENCE [LARGE SCALE GENOMIC DNA]</scope>
    <source>
        <strain evidence="8 9">CBS 606.96</strain>
    </source>
</reference>
<keyword evidence="7" id="KW-0503">Monooxygenase</keyword>
<accession>W9XWF0</accession>
<dbReference type="eggNOG" id="KOG1399">
    <property type="taxonomic scope" value="Eukaryota"/>
</dbReference>
<comment type="caution">
    <text evidence="8">The sequence shown here is derived from an EMBL/GenBank/DDBJ whole genome shotgun (WGS) entry which is preliminary data.</text>
</comment>
<keyword evidence="4" id="KW-0274">FAD</keyword>
<evidence type="ECO:0000256" key="2">
    <source>
        <dbReference type="ARBA" id="ARBA00010139"/>
    </source>
</evidence>
<evidence type="ECO:0008006" key="10">
    <source>
        <dbReference type="Google" id="ProtNLM"/>
    </source>
</evidence>
<dbReference type="PRINTS" id="PR00411">
    <property type="entry name" value="PNDRDTASEI"/>
</dbReference>
<evidence type="ECO:0000256" key="1">
    <source>
        <dbReference type="ARBA" id="ARBA00001974"/>
    </source>
</evidence>
<dbReference type="SUPFAM" id="SSF51905">
    <property type="entry name" value="FAD/NAD(P)-binding domain"/>
    <property type="match status" value="1"/>
</dbReference>
<dbReference type="PANTHER" id="PTHR43098:SF3">
    <property type="entry name" value="L-ORNITHINE N(5)-MONOOXYGENASE-RELATED"/>
    <property type="match status" value="1"/>
</dbReference>
<comment type="similarity">
    <text evidence="2">Belongs to the FAD-binding monooxygenase family.</text>
</comment>
<keyword evidence="9" id="KW-1185">Reference proteome</keyword>
<dbReference type="InterPro" id="IPR036188">
    <property type="entry name" value="FAD/NAD-bd_sf"/>
</dbReference>
<evidence type="ECO:0000313" key="9">
    <source>
        <dbReference type="Proteomes" id="UP000019478"/>
    </source>
</evidence>
<gene>
    <name evidence="8" type="ORF">A1O3_05222</name>
</gene>
<proteinExistence type="inferred from homology"/>
<name>W9XWF0_9EURO</name>
<keyword evidence="3" id="KW-0285">Flavoprotein</keyword>
<dbReference type="HOGENOM" id="CLU_006937_8_0_1"/>
<dbReference type="Pfam" id="PF00743">
    <property type="entry name" value="FMO-like"/>
    <property type="match status" value="1"/>
</dbReference>
<protein>
    <recommendedName>
        <fullName evidence="10">FAD/NAD(P)-binding domain-containing protein</fullName>
    </recommendedName>
</protein>
<keyword evidence="5" id="KW-0521">NADP</keyword>
<evidence type="ECO:0000256" key="4">
    <source>
        <dbReference type="ARBA" id="ARBA00022827"/>
    </source>
</evidence>
<evidence type="ECO:0000256" key="3">
    <source>
        <dbReference type="ARBA" id="ARBA00022630"/>
    </source>
</evidence>
<dbReference type="GO" id="GO:0050660">
    <property type="term" value="F:flavin adenine dinucleotide binding"/>
    <property type="evidence" value="ECO:0007669"/>
    <property type="project" value="InterPro"/>
</dbReference>
<dbReference type="Gene3D" id="3.50.50.60">
    <property type="entry name" value="FAD/NAD(P)-binding domain"/>
    <property type="match status" value="2"/>
</dbReference>
<organism evidence="8 9">
    <name type="scientific">Capronia epimyces CBS 606.96</name>
    <dbReference type="NCBI Taxonomy" id="1182542"/>
    <lineage>
        <taxon>Eukaryota</taxon>
        <taxon>Fungi</taxon>
        <taxon>Dikarya</taxon>
        <taxon>Ascomycota</taxon>
        <taxon>Pezizomycotina</taxon>
        <taxon>Eurotiomycetes</taxon>
        <taxon>Chaetothyriomycetidae</taxon>
        <taxon>Chaetothyriales</taxon>
        <taxon>Herpotrichiellaceae</taxon>
        <taxon>Capronia</taxon>
    </lineage>
</organism>
<dbReference type="InterPro" id="IPR050775">
    <property type="entry name" value="FAD-binding_Monooxygenases"/>
</dbReference>
<evidence type="ECO:0000313" key="8">
    <source>
        <dbReference type="EMBL" id="EXJ84553.1"/>
    </source>
</evidence>
<dbReference type="EMBL" id="AMGY01000004">
    <property type="protein sequence ID" value="EXJ84553.1"/>
    <property type="molecule type" value="Genomic_DNA"/>
</dbReference>
<evidence type="ECO:0000256" key="7">
    <source>
        <dbReference type="ARBA" id="ARBA00023033"/>
    </source>
</evidence>
<dbReference type="GO" id="GO:0050661">
    <property type="term" value="F:NADP binding"/>
    <property type="evidence" value="ECO:0007669"/>
    <property type="project" value="InterPro"/>
</dbReference>
<dbReference type="Proteomes" id="UP000019478">
    <property type="component" value="Unassembled WGS sequence"/>
</dbReference>
<comment type="cofactor">
    <cofactor evidence="1">
        <name>FAD</name>
        <dbReference type="ChEBI" id="CHEBI:57692"/>
    </cofactor>
</comment>
<dbReference type="AlphaFoldDB" id="W9XWF0"/>
<dbReference type="GO" id="GO:0004499">
    <property type="term" value="F:N,N-dimethylaniline monooxygenase activity"/>
    <property type="evidence" value="ECO:0007669"/>
    <property type="project" value="InterPro"/>
</dbReference>
<evidence type="ECO:0000256" key="5">
    <source>
        <dbReference type="ARBA" id="ARBA00022857"/>
    </source>
</evidence>
<sequence>MGSISVEPNRKEAVVIGAGFSGIYALHKLKEAGFDVHLYEAGSGVGGIWHWNCYPGARVDTPVPTYQLTSDETWTGWNWSQRFPDYSELRTYFQHLVKVWDLGSLITFNTRVEAMRWDEQSHQWTLQLRHTNTTPSSSEQQDEEVVARDVVVCTGFGSKPYIPPFPGLSKFQGELHHTGLWPQTGLDMTGKRVAVIGTGASGVQLIQEAAKQAAHLTVFQRTPNTALPMRNDQYDEAMNEAWKKTFDDTKQTILRTYAGFDYEFDPGSALQVAPEVKADFYRNLLKSGGLHFWLGTYSDVLFSEEANAEAYEFWRQTVLPRIHDPRNQEILAPKVATHPFGTKRISLEKQYFEVFNQDNVDLVSLVDNPIVEVTETGIRTADGGFHELDIICAATGFDSVTGGITSIDIRGTDPKESIKDKWSNGTSTLFGIMVNDFPNLFLMYGPQAPTAFATGPSSAECQGDWIAACLSYLRDHHLTRIEPTKAAEQDWRDHTLDMGEKGLFTKAKSWYYGDNIPGKPREALNYMAGLPTYRKKIWDSATNDYEGFNLAA</sequence>
<dbReference type="GeneID" id="19169338"/>
<dbReference type="RefSeq" id="XP_007733538.1">
    <property type="nucleotide sequence ID" value="XM_007735348.1"/>
</dbReference>
<dbReference type="OrthoDB" id="66881at2759"/>
<dbReference type="PANTHER" id="PTHR43098">
    <property type="entry name" value="L-ORNITHINE N(5)-MONOOXYGENASE-RELATED"/>
    <property type="match status" value="1"/>
</dbReference>
<evidence type="ECO:0000256" key="6">
    <source>
        <dbReference type="ARBA" id="ARBA00023002"/>
    </source>
</evidence>